<evidence type="ECO:0000313" key="2">
    <source>
        <dbReference type="Proteomes" id="UP000249799"/>
    </source>
</evidence>
<gene>
    <name evidence="1" type="ORF">DN745_02305</name>
</gene>
<proteinExistence type="predicted"/>
<accession>A0A2Z4FGW4</accession>
<name>A0A2Z4FGW4_9DELT</name>
<sequence>MVTRVMKNRAKISVARKLCTYIVKQNGIALQENAIKTSKAAIVAGESLVKLSITRILVVRLDIARDTRALASLWRCEGRVAQQYRSAIRGVPEGCFLSRLGVSYLAIDVQGDTRRAAIAVRFGPVIMDYVAEVMLSTAMSAQPTSRL</sequence>
<keyword evidence="2" id="KW-1185">Reference proteome</keyword>
<dbReference type="AlphaFoldDB" id="A0A2Z4FGW4"/>
<organism evidence="1 2">
    <name type="scientific">Bradymonas sediminis</name>
    <dbReference type="NCBI Taxonomy" id="1548548"/>
    <lineage>
        <taxon>Bacteria</taxon>
        <taxon>Deltaproteobacteria</taxon>
        <taxon>Bradymonadales</taxon>
        <taxon>Bradymonadaceae</taxon>
        <taxon>Bradymonas</taxon>
    </lineage>
</organism>
<dbReference type="Proteomes" id="UP000249799">
    <property type="component" value="Chromosome"/>
</dbReference>
<dbReference type="EMBL" id="CP030032">
    <property type="protein sequence ID" value="AWV88232.1"/>
    <property type="molecule type" value="Genomic_DNA"/>
</dbReference>
<protein>
    <submittedName>
        <fullName evidence="1">Uncharacterized protein</fullName>
    </submittedName>
</protein>
<evidence type="ECO:0000313" key="1">
    <source>
        <dbReference type="EMBL" id="AWV88232.1"/>
    </source>
</evidence>
<dbReference type="KEGG" id="bsed:DN745_02305"/>
<reference evidence="1 2" key="1">
    <citation type="submission" date="2018-06" db="EMBL/GenBank/DDBJ databases">
        <title>Lujinxingia sediminis gen. nov. sp. nov., a new facultative anaerobic member of the class Deltaproteobacteria, and proposal of Lujinxingaceae fam. nov.</title>
        <authorList>
            <person name="Guo L.-Y."/>
            <person name="Li C.-M."/>
            <person name="Wang S."/>
            <person name="Du Z.-J."/>
        </authorList>
    </citation>
    <scope>NUCLEOTIDE SEQUENCE [LARGE SCALE GENOMIC DNA]</scope>
    <source>
        <strain evidence="1 2">FA350</strain>
    </source>
</reference>